<dbReference type="PANTHER" id="PTHR34595:SF7">
    <property type="entry name" value="SLL1039 PROTEIN"/>
    <property type="match status" value="1"/>
</dbReference>
<evidence type="ECO:0000313" key="3">
    <source>
        <dbReference type="Proteomes" id="UP001262410"/>
    </source>
</evidence>
<dbReference type="Pfam" id="PF04168">
    <property type="entry name" value="Alpha-E"/>
    <property type="match status" value="1"/>
</dbReference>
<feature type="domain" description="DUF403" evidence="1">
    <location>
        <begin position="1"/>
        <end position="312"/>
    </location>
</feature>
<dbReference type="InterPro" id="IPR051680">
    <property type="entry name" value="ATP-dep_Glu-Cys_Ligase-2"/>
</dbReference>
<name>A0ABU1JWQ2_9PROT</name>
<dbReference type="InterPro" id="IPR007296">
    <property type="entry name" value="DUF403"/>
</dbReference>
<gene>
    <name evidence="2" type="ORF">E9232_005258</name>
</gene>
<dbReference type="RefSeq" id="WP_309799052.1">
    <property type="nucleotide sequence ID" value="NZ_JAVDPW010000009.1"/>
</dbReference>
<dbReference type="EMBL" id="JAVDPW010000009">
    <property type="protein sequence ID" value="MDR6292718.1"/>
    <property type="molecule type" value="Genomic_DNA"/>
</dbReference>
<sequence>MLSRTADSLYWLGRYVERAENLARILEVADRMALTPHSGGGHQDEWHSAVVISGCEEGFYKKHEEATAATVVDYIALDQDNGSSIRSCLQRARTNGRAVRAALTRPMWETLNATWLELEGGKDALIRDGDLRGFLEWIKERAIMFQGAVVTTMIRDDAHIFLQLGVFLERADSTARLLDVKYHVLLPAYEEVGGGLDFYQWAAILRGASALGSYAYLYRDGIKPWQVAELLVLRPEMPRSLAGCFHEMVDLLGQLADLYGGKHECERLAGEIHSRLRYGRIDAILRTGLHEYLTDFIQQNNILGLEVSKAYLL</sequence>
<keyword evidence="3" id="KW-1185">Reference proteome</keyword>
<evidence type="ECO:0000313" key="2">
    <source>
        <dbReference type="EMBL" id="MDR6292718.1"/>
    </source>
</evidence>
<accession>A0ABU1JWQ2</accession>
<protein>
    <submittedName>
        <fullName evidence="2">Alpha-E superfamily protein</fullName>
    </submittedName>
</protein>
<proteinExistence type="predicted"/>
<reference evidence="2 3" key="1">
    <citation type="submission" date="2023-07" db="EMBL/GenBank/DDBJ databases">
        <title>Sorghum-associated microbial communities from plants grown in Nebraska, USA.</title>
        <authorList>
            <person name="Schachtman D."/>
        </authorList>
    </citation>
    <scope>NUCLEOTIDE SEQUENCE [LARGE SCALE GENOMIC DNA]</scope>
    <source>
        <strain evidence="2 3">584</strain>
    </source>
</reference>
<dbReference type="Proteomes" id="UP001262410">
    <property type="component" value="Unassembled WGS sequence"/>
</dbReference>
<comment type="caution">
    <text evidence="2">The sequence shown here is derived from an EMBL/GenBank/DDBJ whole genome shotgun (WGS) entry which is preliminary data.</text>
</comment>
<dbReference type="PANTHER" id="PTHR34595">
    <property type="entry name" value="BLR5612 PROTEIN"/>
    <property type="match status" value="1"/>
</dbReference>
<organism evidence="2 3">
    <name type="scientific">Inquilinus ginsengisoli</name>
    <dbReference type="NCBI Taxonomy" id="363840"/>
    <lineage>
        <taxon>Bacteria</taxon>
        <taxon>Pseudomonadati</taxon>
        <taxon>Pseudomonadota</taxon>
        <taxon>Alphaproteobacteria</taxon>
        <taxon>Rhodospirillales</taxon>
        <taxon>Rhodospirillaceae</taxon>
        <taxon>Inquilinus</taxon>
    </lineage>
</organism>
<evidence type="ECO:0000259" key="1">
    <source>
        <dbReference type="Pfam" id="PF04168"/>
    </source>
</evidence>